<dbReference type="InterPro" id="IPR025110">
    <property type="entry name" value="AMP-bd_C"/>
</dbReference>
<dbReference type="Gene3D" id="3.30.300.30">
    <property type="match status" value="1"/>
</dbReference>
<keyword evidence="5" id="KW-0436">Ligase</keyword>
<comment type="subcellular location">
    <subcellularLocation>
        <location evidence="1">Peroxisome</location>
    </subcellularLocation>
</comment>
<dbReference type="InterPro" id="IPR045851">
    <property type="entry name" value="AMP-bd_C_sf"/>
</dbReference>
<dbReference type="SUPFAM" id="SSF56801">
    <property type="entry name" value="Acetyl-CoA synthetase-like"/>
    <property type="match status" value="1"/>
</dbReference>
<dbReference type="InterPro" id="IPR000873">
    <property type="entry name" value="AMP-dep_synth/lig_dom"/>
</dbReference>
<evidence type="ECO:0000313" key="5">
    <source>
        <dbReference type="EMBL" id="ADY44482.1"/>
    </source>
</evidence>
<dbReference type="GO" id="GO:0005777">
    <property type="term" value="C:peroxisome"/>
    <property type="evidence" value="ECO:0007669"/>
    <property type="project" value="UniProtKB-SubCell"/>
</dbReference>
<feature type="domain" description="AMP-dependent synthetase/ligase" evidence="3">
    <location>
        <begin position="26"/>
        <end position="389"/>
    </location>
</feature>
<dbReference type="PANTHER" id="PTHR24096:SF381">
    <property type="entry name" value="4-COUMARATE--COA LIGASE 1-LIKE"/>
    <property type="match status" value="1"/>
</dbReference>
<keyword evidence="2" id="KW-0576">Peroxisome</keyword>
<feature type="domain" description="AMP-binding enzyme C-terminal" evidence="4">
    <location>
        <begin position="440"/>
        <end position="514"/>
    </location>
</feature>
<dbReference type="Pfam" id="PF13193">
    <property type="entry name" value="AMP-binding_C"/>
    <property type="match status" value="1"/>
</dbReference>
<dbReference type="AlphaFoldDB" id="F1L2X8"/>
<dbReference type="EMBL" id="JI170335">
    <property type="protein sequence ID" value="ADY44482.1"/>
    <property type="molecule type" value="mRNA"/>
</dbReference>
<dbReference type="Gene3D" id="3.40.50.12780">
    <property type="entry name" value="N-terminal domain of ligase-like"/>
    <property type="match status" value="1"/>
</dbReference>
<dbReference type="InterPro" id="IPR042099">
    <property type="entry name" value="ANL_N_sf"/>
</dbReference>
<name>F1L2X8_ASCSU</name>
<evidence type="ECO:0000256" key="2">
    <source>
        <dbReference type="ARBA" id="ARBA00023140"/>
    </source>
</evidence>
<evidence type="ECO:0000256" key="1">
    <source>
        <dbReference type="ARBA" id="ARBA00004275"/>
    </source>
</evidence>
<evidence type="ECO:0000259" key="4">
    <source>
        <dbReference type="Pfam" id="PF13193"/>
    </source>
</evidence>
<dbReference type="GO" id="GO:0016405">
    <property type="term" value="F:CoA-ligase activity"/>
    <property type="evidence" value="ECO:0007669"/>
    <property type="project" value="TreeGrafter"/>
</dbReference>
<dbReference type="PANTHER" id="PTHR24096">
    <property type="entry name" value="LONG-CHAIN-FATTY-ACID--COA LIGASE"/>
    <property type="match status" value="1"/>
</dbReference>
<organism evidence="5">
    <name type="scientific">Ascaris suum</name>
    <name type="common">Pig roundworm</name>
    <name type="synonym">Ascaris lumbricoides</name>
    <dbReference type="NCBI Taxonomy" id="6253"/>
    <lineage>
        <taxon>Eukaryota</taxon>
        <taxon>Metazoa</taxon>
        <taxon>Ecdysozoa</taxon>
        <taxon>Nematoda</taxon>
        <taxon>Chromadorea</taxon>
        <taxon>Rhabditida</taxon>
        <taxon>Spirurina</taxon>
        <taxon>Ascaridomorpha</taxon>
        <taxon>Ascaridoidea</taxon>
        <taxon>Ascarididae</taxon>
        <taxon>Ascaris</taxon>
    </lineage>
</organism>
<proteinExistence type="evidence at transcript level"/>
<accession>F1L2X8</accession>
<dbReference type="Pfam" id="PF00501">
    <property type="entry name" value="AMP-binding"/>
    <property type="match status" value="1"/>
</dbReference>
<sequence>MPIKSQLADIEIPHIPFHDLIIDSLKKYATNVALINHDTNEKFTFADIISKTKYIANSLVSLGIEKGEAVILCVPNCPDFAWLFLGISMAGGIVCPLHPTFSIDEMRLQISDSAARFTFAVPSALSNLSAVFCELDIVHRIVCVGNRKESEGYPIISDLALSSATCSSGFPETCPDEDIVFLPYSSGTSGPRKGVAISHYALNAMLKIFNNIDAYELPRAGEHTIGRMCFHDAFGRDALFSSLMNGATTVTTNASDEVFAECLQKYKVRVQFLNPLVLRKLCNSEIASKYSLSSLKAIVIGTAAVDDETMKIAYKFLPSVRRYSSVYGMTEMGSVCRSTKSSSFNIHSCGSLCANLSMKVVDLLTGREMGPNERGLILISGPTVTSPYWNNQKATMEDFKYSGWRNTGEIGYYDRCGNVFLVDRVKQMIKVNGYQVTPQELESILKSHPCVAEAAVVPAKIANEGEMPFAFVVLRPKMSTTPEDIMEFVNGRVSPYKRLMRVVIALTIPRSPSGRILRRMLREAASLYI</sequence>
<evidence type="ECO:0000259" key="3">
    <source>
        <dbReference type="Pfam" id="PF00501"/>
    </source>
</evidence>
<protein>
    <submittedName>
        <fullName evidence="5">4-coumarate--CoA ligase 1</fullName>
    </submittedName>
</protein>
<reference evidence="5" key="1">
    <citation type="journal article" date="2011" name="Genome Res.">
        <title>Deep small RNA sequencing from the nematode Ascaris reveals conservation, functional diversification, and novel developmental profiles.</title>
        <authorList>
            <person name="Wang J."/>
            <person name="Czech B."/>
            <person name="Crunk A."/>
            <person name="Wallace A."/>
            <person name="Mitreva M."/>
            <person name="Hannon G.J."/>
            <person name="Davis R.E."/>
        </authorList>
    </citation>
    <scope>NUCLEOTIDE SEQUENCE</scope>
</reference>